<keyword evidence="11" id="KW-1185">Reference proteome</keyword>
<dbReference type="InterPro" id="IPR050586">
    <property type="entry name" value="CPA3_Na-H_Antiporter_D"/>
</dbReference>
<dbReference type="Proteomes" id="UP000078287">
    <property type="component" value="Unassembled WGS sequence"/>
</dbReference>
<keyword evidence="4 7" id="KW-0812">Transmembrane</keyword>
<feature type="transmembrane region" description="Helical" evidence="8">
    <location>
        <begin position="6"/>
        <end position="22"/>
    </location>
</feature>
<feature type="transmembrane region" description="Helical" evidence="8">
    <location>
        <begin position="368"/>
        <end position="391"/>
    </location>
</feature>
<dbReference type="GO" id="GO:0008137">
    <property type="term" value="F:NADH dehydrogenase (ubiquinone) activity"/>
    <property type="evidence" value="ECO:0007669"/>
    <property type="project" value="InterPro"/>
</dbReference>
<dbReference type="EMBL" id="LWQS01000043">
    <property type="protein sequence ID" value="OAN46505.1"/>
    <property type="molecule type" value="Genomic_DNA"/>
</dbReference>
<evidence type="ECO:0000256" key="4">
    <source>
        <dbReference type="ARBA" id="ARBA00022692"/>
    </source>
</evidence>
<feature type="transmembrane region" description="Helical" evidence="8">
    <location>
        <begin position="269"/>
        <end position="292"/>
    </location>
</feature>
<feature type="transmembrane region" description="Helical" evidence="8">
    <location>
        <begin position="299"/>
        <end position="318"/>
    </location>
</feature>
<dbReference type="Pfam" id="PF00361">
    <property type="entry name" value="Proton_antipo_M"/>
    <property type="match status" value="1"/>
</dbReference>
<gene>
    <name evidence="10" type="ORF">A6A03_11945</name>
</gene>
<sequence>MVFHLFIPIITPLIGAALAVLFNRQRIVARAITLISVLINLGYGLWLMSVAPASGPLVAQASGWLAPFGISLVADGMSALMVMLAALLMLTTILYSFASVDEQREQHFYYPLLLLLLLGVSGAFLTGDLFNLYVWFEVLLVASFGLITLGGSRDQLEGGLKYLVLNLLGSTAFLFGCGLMYGFAGTLNMAHIAERMATLANPGLQTVLAGIFLFAFGSKAAIVPLFFWLPTSYHTPPVAVTAIFSGLMTKVGVYALYRTFGLMFQNELATYGPWLTLLAGLTMVIGVLGAVAQMNVRRILSFHIISQIGYSVMGLGLASAAGLAAGLVFTAHVMIVKMALFFIGGAAEQIYGTGDLKKMGGLARREPLLALFWFLGILSLAGIPPLSGFIGKLILLQVGVSQQAYLITAVAAGTSILTFFSMLKIWNEVFWKKSYDDVNRLPRVSFGLLAPGAALVILSVALGLLAGPLVDYNTIAGQQAFDRNVYITAVCGADGCEAVYRAALK</sequence>
<evidence type="ECO:0000313" key="10">
    <source>
        <dbReference type="EMBL" id="OAN46505.1"/>
    </source>
</evidence>
<dbReference type="PANTHER" id="PTHR42703:SF1">
    <property type="entry name" value="NA(+)_H(+) ANTIPORTER SUBUNIT D1"/>
    <property type="match status" value="1"/>
</dbReference>
<dbReference type="GO" id="GO:0005886">
    <property type="term" value="C:plasma membrane"/>
    <property type="evidence" value="ECO:0007669"/>
    <property type="project" value="UniProtKB-SubCell"/>
</dbReference>
<evidence type="ECO:0000256" key="5">
    <source>
        <dbReference type="ARBA" id="ARBA00022989"/>
    </source>
</evidence>
<keyword evidence="3" id="KW-1003">Cell membrane</keyword>
<feature type="transmembrane region" description="Helical" evidence="8">
    <location>
        <begin position="324"/>
        <end position="347"/>
    </location>
</feature>
<dbReference type="AlphaFoldDB" id="A0A178MEN0"/>
<evidence type="ECO:0000256" key="3">
    <source>
        <dbReference type="ARBA" id="ARBA00022475"/>
    </source>
</evidence>
<feature type="transmembrane region" description="Helical" evidence="8">
    <location>
        <begin position="108"/>
        <end position="126"/>
    </location>
</feature>
<dbReference type="InterPro" id="IPR003918">
    <property type="entry name" value="NADH_UbQ_OxRdtase"/>
</dbReference>
<accession>A0A178MEN0</accession>
<keyword evidence="5 8" id="KW-1133">Transmembrane helix</keyword>
<dbReference type="RefSeq" id="WP_066785507.1">
    <property type="nucleotide sequence ID" value="NZ_LWQS01000043.1"/>
</dbReference>
<feature type="domain" description="NADH:quinone oxidoreductase/Mrp antiporter transmembrane" evidence="9">
    <location>
        <begin position="127"/>
        <end position="418"/>
    </location>
</feature>
<organism evidence="10 11">
    <name type="scientific">Chloroflexus islandicus</name>
    <dbReference type="NCBI Taxonomy" id="1707952"/>
    <lineage>
        <taxon>Bacteria</taxon>
        <taxon>Bacillati</taxon>
        <taxon>Chloroflexota</taxon>
        <taxon>Chloroflexia</taxon>
        <taxon>Chloroflexales</taxon>
        <taxon>Chloroflexineae</taxon>
        <taxon>Chloroflexaceae</taxon>
        <taxon>Chloroflexus</taxon>
    </lineage>
</organism>
<dbReference type="InterPro" id="IPR001750">
    <property type="entry name" value="ND/Mrp_TM"/>
</dbReference>
<evidence type="ECO:0000256" key="2">
    <source>
        <dbReference type="ARBA" id="ARBA00005346"/>
    </source>
</evidence>
<dbReference type="STRING" id="1707952.A6A03_11945"/>
<dbReference type="PANTHER" id="PTHR42703">
    <property type="entry name" value="NADH DEHYDROGENASE"/>
    <property type="match status" value="1"/>
</dbReference>
<proteinExistence type="inferred from homology"/>
<evidence type="ECO:0000256" key="1">
    <source>
        <dbReference type="ARBA" id="ARBA00004651"/>
    </source>
</evidence>
<evidence type="ECO:0000256" key="8">
    <source>
        <dbReference type="SAM" id="Phobius"/>
    </source>
</evidence>
<evidence type="ECO:0000259" key="9">
    <source>
        <dbReference type="Pfam" id="PF00361"/>
    </source>
</evidence>
<evidence type="ECO:0000256" key="6">
    <source>
        <dbReference type="ARBA" id="ARBA00023136"/>
    </source>
</evidence>
<feature type="transmembrane region" description="Helical" evidence="8">
    <location>
        <begin position="444"/>
        <end position="466"/>
    </location>
</feature>
<feature type="transmembrane region" description="Helical" evidence="8">
    <location>
        <begin position="132"/>
        <end position="151"/>
    </location>
</feature>
<evidence type="ECO:0000256" key="7">
    <source>
        <dbReference type="RuleBase" id="RU000320"/>
    </source>
</evidence>
<dbReference type="PRINTS" id="PR01437">
    <property type="entry name" value="NUOXDRDTASE4"/>
</dbReference>
<feature type="transmembrane region" description="Helical" evidence="8">
    <location>
        <begin position="238"/>
        <end position="257"/>
    </location>
</feature>
<dbReference type="GO" id="GO:0042773">
    <property type="term" value="P:ATP synthesis coupled electron transport"/>
    <property type="evidence" value="ECO:0007669"/>
    <property type="project" value="InterPro"/>
</dbReference>
<feature type="transmembrane region" description="Helical" evidence="8">
    <location>
        <begin position="68"/>
        <end position="96"/>
    </location>
</feature>
<comment type="subcellular location">
    <subcellularLocation>
        <location evidence="1">Cell membrane</location>
        <topology evidence="1">Multi-pass membrane protein</topology>
    </subcellularLocation>
    <subcellularLocation>
        <location evidence="7">Membrane</location>
        <topology evidence="7">Multi-pass membrane protein</topology>
    </subcellularLocation>
</comment>
<reference evidence="10 11" key="1">
    <citation type="submission" date="2016-04" db="EMBL/GenBank/DDBJ databases">
        <title>Chloroflexus islandicus sp. nov., a thermophilic filamentous anoxygenic phototrophic bacterium from geyser Strokkur (Iceland).</title>
        <authorList>
            <person name="Gaisin V.A."/>
            <person name="Kalashnikov A.M."/>
            <person name="Sukhacheva M.V."/>
            <person name="Grouzdev D.S."/>
            <person name="Ivanov T.M."/>
            <person name="Kuznetsov B."/>
            <person name="Gorlenko V.M."/>
        </authorList>
    </citation>
    <scope>NUCLEOTIDE SEQUENCE [LARGE SCALE GENOMIC DNA]</scope>
    <source>
        <strain evidence="11">isl-2</strain>
    </source>
</reference>
<keyword evidence="6 8" id="KW-0472">Membrane</keyword>
<feature type="transmembrane region" description="Helical" evidence="8">
    <location>
        <begin position="163"/>
        <end position="184"/>
    </location>
</feature>
<evidence type="ECO:0000313" key="11">
    <source>
        <dbReference type="Proteomes" id="UP000078287"/>
    </source>
</evidence>
<name>A0A178MEN0_9CHLR</name>
<comment type="caution">
    <text evidence="10">The sequence shown here is derived from an EMBL/GenBank/DDBJ whole genome shotgun (WGS) entry which is preliminary data.</text>
</comment>
<dbReference type="OrthoDB" id="9811718at2"/>
<comment type="similarity">
    <text evidence="2">Belongs to the CPA3 antiporters (TC 2.A.63) subunit D family.</text>
</comment>
<protein>
    <submittedName>
        <fullName evidence="10">NADH dehydrogenase</fullName>
    </submittedName>
</protein>
<feature type="transmembrane region" description="Helical" evidence="8">
    <location>
        <begin position="403"/>
        <end position="423"/>
    </location>
</feature>
<feature type="transmembrane region" description="Helical" evidence="8">
    <location>
        <begin position="204"/>
        <end position="229"/>
    </location>
</feature>
<feature type="transmembrane region" description="Helical" evidence="8">
    <location>
        <begin position="27"/>
        <end position="48"/>
    </location>
</feature>